<organism evidence="1">
    <name type="scientific">Burkholderia pseudomallei 1710a</name>
    <dbReference type="NCBI Taxonomy" id="320371"/>
    <lineage>
        <taxon>Bacteria</taxon>
        <taxon>Pseudomonadati</taxon>
        <taxon>Pseudomonadota</taxon>
        <taxon>Betaproteobacteria</taxon>
        <taxon>Burkholderiales</taxon>
        <taxon>Burkholderiaceae</taxon>
        <taxon>Burkholderia</taxon>
        <taxon>pseudomallei group</taxon>
    </lineage>
</organism>
<dbReference type="AlphaFoldDB" id="A0A0E1W2S4"/>
<dbReference type="Proteomes" id="UP000001812">
    <property type="component" value="Chromosome I"/>
</dbReference>
<evidence type="ECO:0000313" key="1">
    <source>
        <dbReference type="EMBL" id="EET06596.1"/>
    </source>
</evidence>
<dbReference type="HOGENOM" id="CLU_3230757_0_0_4"/>
<dbReference type="EMBL" id="CM000832">
    <property type="protein sequence ID" value="EET06596.1"/>
    <property type="molecule type" value="Genomic_DNA"/>
</dbReference>
<reference evidence="1" key="1">
    <citation type="submission" date="2009-05" db="EMBL/GenBank/DDBJ databases">
        <authorList>
            <person name="Harkins D.M."/>
            <person name="DeShazer D."/>
            <person name="Woods D.E."/>
            <person name="Brinkac L.M."/>
            <person name="Brown K.A."/>
            <person name="Hung G.C."/>
            <person name="Tuanyok A."/>
            <person name="Zhang B."/>
            <person name="Nierman W.C."/>
        </authorList>
    </citation>
    <scope>NUCLEOTIDE SEQUENCE [LARGE SCALE GENOMIC DNA]</scope>
    <source>
        <strain evidence="1">1710a</strain>
    </source>
</reference>
<accession>A0A0E1W2S4</accession>
<protein>
    <submittedName>
        <fullName evidence="1">Uncharacterized protein</fullName>
    </submittedName>
</protein>
<sequence length="43" mass="4887">MNDSSSAARDWLRELLISISVPRHRLGYTLISLIVIGFTIRKS</sequence>
<gene>
    <name evidence="1" type="ORF">BURPS1710A_3710</name>
</gene>
<proteinExistence type="predicted"/>
<name>A0A0E1W2S4_BURPE</name>